<evidence type="ECO:0000313" key="4">
    <source>
        <dbReference type="Proteomes" id="UP000193144"/>
    </source>
</evidence>
<dbReference type="EMBL" id="MCFA01000009">
    <property type="protein sequence ID" value="ORY17908.1"/>
    <property type="molecule type" value="Genomic_DNA"/>
</dbReference>
<evidence type="ECO:0000313" key="3">
    <source>
        <dbReference type="EMBL" id="ORY17908.1"/>
    </source>
</evidence>
<reference evidence="3 4" key="1">
    <citation type="submission" date="2016-07" db="EMBL/GenBank/DDBJ databases">
        <title>Pervasive Adenine N6-methylation of Active Genes in Fungi.</title>
        <authorList>
            <consortium name="DOE Joint Genome Institute"/>
            <person name="Mondo S.J."/>
            <person name="Dannebaum R.O."/>
            <person name="Kuo R.C."/>
            <person name="Labutti K."/>
            <person name="Haridas S."/>
            <person name="Kuo A."/>
            <person name="Salamov A."/>
            <person name="Ahrendt S.R."/>
            <person name="Lipzen A."/>
            <person name="Sullivan W."/>
            <person name="Andreopoulos W.B."/>
            <person name="Clum A."/>
            <person name="Lindquist E."/>
            <person name="Daum C."/>
            <person name="Ramamoorthy G.K."/>
            <person name="Gryganskyi A."/>
            <person name="Culley D."/>
            <person name="Magnuson J.K."/>
            <person name="James T.Y."/>
            <person name="O'Malley M.A."/>
            <person name="Stajich J.E."/>
            <person name="Spatafora J.W."/>
            <person name="Visel A."/>
            <person name="Grigoriev I.V."/>
        </authorList>
    </citation>
    <scope>NUCLEOTIDE SEQUENCE [LARGE SCALE GENOMIC DNA]</scope>
    <source>
        <strain evidence="3 4">CBS 115471</strain>
    </source>
</reference>
<feature type="coiled-coil region" evidence="1">
    <location>
        <begin position="54"/>
        <end position="154"/>
    </location>
</feature>
<evidence type="ECO:0000256" key="1">
    <source>
        <dbReference type="SAM" id="Coils"/>
    </source>
</evidence>
<feature type="compositionally biased region" description="Basic and acidic residues" evidence="2">
    <location>
        <begin position="1"/>
        <end position="14"/>
    </location>
</feature>
<feature type="region of interest" description="Disordered" evidence="2">
    <location>
        <begin position="1"/>
        <end position="31"/>
    </location>
</feature>
<dbReference type="Proteomes" id="UP000193144">
    <property type="component" value="Unassembled WGS sequence"/>
</dbReference>
<evidence type="ECO:0000256" key="2">
    <source>
        <dbReference type="SAM" id="MobiDB-lite"/>
    </source>
</evidence>
<organism evidence="3 4">
    <name type="scientific">Clohesyomyces aquaticus</name>
    <dbReference type="NCBI Taxonomy" id="1231657"/>
    <lineage>
        <taxon>Eukaryota</taxon>
        <taxon>Fungi</taxon>
        <taxon>Dikarya</taxon>
        <taxon>Ascomycota</taxon>
        <taxon>Pezizomycotina</taxon>
        <taxon>Dothideomycetes</taxon>
        <taxon>Pleosporomycetidae</taxon>
        <taxon>Pleosporales</taxon>
        <taxon>Lindgomycetaceae</taxon>
        <taxon>Clohesyomyces</taxon>
    </lineage>
</organism>
<keyword evidence="1" id="KW-0175">Coiled coil</keyword>
<keyword evidence="4" id="KW-1185">Reference proteome</keyword>
<protein>
    <submittedName>
        <fullName evidence="3">Uncharacterized protein</fullName>
    </submittedName>
</protein>
<name>A0A1Y2A5X0_9PLEO</name>
<dbReference type="AlphaFoldDB" id="A0A1Y2A5X0"/>
<proteinExistence type="predicted"/>
<comment type="caution">
    <text evidence="3">The sequence shown here is derived from an EMBL/GenBank/DDBJ whole genome shotgun (WGS) entry which is preliminary data.</text>
</comment>
<sequence length="440" mass="50083">MEDVRRTHAQDKIANRAGNNETSLIIHQRGSDEHESTESSWFWRWWHSVGKPKQEKLESDKKVLESALRVSENTIGSYVVKLREANTAHQKTQNEKKLADHEVKRLRTELEGAKEQKKASDEWLSEERAFTKQLQAEKQQLEAVIRKAQSTKVEELSGMVSTDLPDDKIREQLQEIFKDSQAWARENCVRNLKNKSEVKDRLIDIGVLATEESMDPSDYFNFDADIIGDILLEAVLNHWLCDTVLMNPYTVACLGVHADGGSPNPDIPTTLQKITDYLQTRNRGAATIWRSDTLKVLMVDEKTDVKNRHAICRGLVSSFVESWSILIRTPVDVEEEEILVDIVTKFVDLTSKLWSLKIDIRFQSREYLSGRVRFSARSPEMQAAQILALEDGSRRLDGRPISLVIRPKIDASRGGGSKNPGQRIIWAKSVVWVSNQPAAK</sequence>
<dbReference type="OrthoDB" id="4156714at2759"/>
<gene>
    <name evidence="3" type="ORF">BCR34DRAFT_376630</name>
</gene>
<accession>A0A1Y2A5X0</accession>